<dbReference type="PANTHER" id="PTHR31640:SF1">
    <property type="entry name" value="BRIDGE-LIKE LIPID TRANSFER PROTEIN FAMILY MEMBER 1"/>
    <property type="match status" value="1"/>
</dbReference>
<dbReference type="PANTHER" id="PTHR31640">
    <property type="entry name" value="TRANSMEMBRANE PROTEIN KIAA1109"/>
    <property type="match status" value="1"/>
</dbReference>
<dbReference type="InterPro" id="IPR056741">
    <property type="entry name" value="BLTP1_M"/>
</dbReference>
<dbReference type="Proteomes" id="UP001153148">
    <property type="component" value="Unassembled WGS sequence"/>
</dbReference>
<evidence type="ECO:0000313" key="2">
    <source>
        <dbReference type="EMBL" id="CAG2067427.1"/>
    </source>
</evidence>
<dbReference type="InterPro" id="IPR033616">
    <property type="entry name" value="BLTP1"/>
</dbReference>
<dbReference type="Pfam" id="PF25039">
    <property type="entry name" value="BLTP1_M"/>
    <property type="match status" value="1"/>
</dbReference>
<sequence length="102" mass="11708">MNPSNRFAIRVVHMVRTVYRRSTAIVACLMAEALDVQGLHLPLKSRYGRYTPLAKTLQEDPSCQLCCVLRKFMLQTDLSTIEENLHESDMPLLSTLRQVFII</sequence>
<proteinExistence type="predicted"/>
<feature type="non-terminal residue" evidence="2">
    <location>
        <position position="102"/>
    </location>
</feature>
<protein>
    <recommendedName>
        <fullName evidence="1">Bridge-like lipid transfer protein family member 1 middle region domain-containing protein</fullName>
    </recommendedName>
</protein>
<comment type="caution">
    <text evidence="2">The sequence shown here is derived from an EMBL/GenBank/DDBJ whole genome shotgun (WGS) entry which is preliminary data.</text>
</comment>
<gene>
    <name evidence="2" type="ORF">TPAB3V08_LOCUS14370</name>
</gene>
<name>A0ABN7PK15_TIMPD</name>
<dbReference type="EMBL" id="CAJPIN010068847">
    <property type="protein sequence ID" value="CAG2067427.1"/>
    <property type="molecule type" value="Genomic_DNA"/>
</dbReference>
<feature type="domain" description="Bridge-like lipid transfer protein family member 1 middle region" evidence="1">
    <location>
        <begin position="21"/>
        <end position="99"/>
    </location>
</feature>
<keyword evidence="3" id="KW-1185">Reference proteome</keyword>
<evidence type="ECO:0000259" key="1">
    <source>
        <dbReference type="Pfam" id="PF25039"/>
    </source>
</evidence>
<evidence type="ECO:0000313" key="3">
    <source>
        <dbReference type="Proteomes" id="UP001153148"/>
    </source>
</evidence>
<organism evidence="2 3">
    <name type="scientific">Timema podura</name>
    <name type="common">Walking stick</name>
    <dbReference type="NCBI Taxonomy" id="61482"/>
    <lineage>
        <taxon>Eukaryota</taxon>
        <taxon>Metazoa</taxon>
        <taxon>Ecdysozoa</taxon>
        <taxon>Arthropoda</taxon>
        <taxon>Hexapoda</taxon>
        <taxon>Insecta</taxon>
        <taxon>Pterygota</taxon>
        <taxon>Neoptera</taxon>
        <taxon>Polyneoptera</taxon>
        <taxon>Phasmatodea</taxon>
        <taxon>Timematodea</taxon>
        <taxon>Timematoidea</taxon>
        <taxon>Timematidae</taxon>
        <taxon>Timema</taxon>
    </lineage>
</organism>
<accession>A0ABN7PK15</accession>
<reference evidence="2" key="1">
    <citation type="submission" date="2021-03" db="EMBL/GenBank/DDBJ databases">
        <authorList>
            <person name="Tran Van P."/>
        </authorList>
    </citation>
    <scope>NUCLEOTIDE SEQUENCE</scope>
</reference>